<dbReference type="GO" id="GO:0006260">
    <property type="term" value="P:DNA replication"/>
    <property type="evidence" value="ECO:0007669"/>
    <property type="project" value="InterPro"/>
</dbReference>
<sequence length="58" mass="6916">MPKRQKCEVYTRVMGYHRPVSQFNTGKKSEYYSRTYFTEWKTCNSRFVAEFNTCGVCA</sequence>
<dbReference type="Pfam" id="PF13597">
    <property type="entry name" value="NRDD"/>
    <property type="match status" value="1"/>
</dbReference>
<dbReference type="InterPro" id="IPR012833">
    <property type="entry name" value="NrdD"/>
</dbReference>
<organism evidence="1">
    <name type="scientific">uncultured bacterium</name>
    <name type="common">gcode 4</name>
    <dbReference type="NCBI Taxonomy" id="1234023"/>
    <lineage>
        <taxon>Bacteria</taxon>
        <taxon>environmental samples</taxon>
    </lineage>
</organism>
<protein>
    <submittedName>
        <fullName evidence="1">Uncharacterized protein</fullName>
    </submittedName>
</protein>
<gene>
    <name evidence="1" type="ORF">ACD_49C00038G0002</name>
</gene>
<dbReference type="AlphaFoldDB" id="K2BCE8"/>
<reference evidence="1" key="1">
    <citation type="journal article" date="2012" name="Science">
        <title>Fermentation, hydrogen, and sulfur metabolism in multiple uncultivated bacterial phyla.</title>
        <authorList>
            <person name="Wrighton K.C."/>
            <person name="Thomas B.C."/>
            <person name="Sharon I."/>
            <person name="Miller C.S."/>
            <person name="Castelle C.J."/>
            <person name="VerBerkmoes N.C."/>
            <person name="Wilkins M.J."/>
            <person name="Hettich R.L."/>
            <person name="Lipton M.S."/>
            <person name="Williams K.H."/>
            <person name="Long P.E."/>
            <person name="Banfield J.F."/>
        </authorList>
    </citation>
    <scope>NUCLEOTIDE SEQUENCE [LARGE SCALE GENOMIC DNA]</scope>
</reference>
<evidence type="ECO:0000313" key="1">
    <source>
        <dbReference type="EMBL" id="EKD66468.1"/>
    </source>
</evidence>
<dbReference type="EMBL" id="AMFJ01021624">
    <property type="protein sequence ID" value="EKD66468.1"/>
    <property type="molecule type" value="Genomic_DNA"/>
</dbReference>
<proteinExistence type="predicted"/>
<comment type="caution">
    <text evidence="1">The sequence shown here is derived from an EMBL/GenBank/DDBJ whole genome shotgun (WGS) entry which is preliminary data.</text>
</comment>
<dbReference type="GO" id="GO:0008998">
    <property type="term" value="F:ribonucleoside-triphosphate reductase (thioredoxin) activity"/>
    <property type="evidence" value="ECO:0007669"/>
    <property type="project" value="InterPro"/>
</dbReference>
<accession>K2BCE8</accession>
<name>K2BCE8_9BACT</name>